<feature type="compositionally biased region" description="Low complexity" evidence="1">
    <location>
        <begin position="307"/>
        <end position="316"/>
    </location>
</feature>
<accession>A0A150TQ68</accession>
<feature type="region of interest" description="Disordered" evidence="1">
    <location>
        <begin position="213"/>
        <end position="240"/>
    </location>
</feature>
<evidence type="ECO:0000256" key="1">
    <source>
        <dbReference type="SAM" id="MobiDB-lite"/>
    </source>
</evidence>
<comment type="caution">
    <text evidence="2">The sequence shown here is derived from an EMBL/GenBank/DDBJ whole genome shotgun (WGS) entry which is preliminary data.</text>
</comment>
<name>A0A150TQ68_SORCE</name>
<sequence>MLGALVSKLTGVKLPRSLKPADATLRFVKPAELRLDLVLQGGRRRWVLVELQRGVDPAKRRRWPLAASLLFSQTGAMGDVIVITARRAVARWAERVACVRTRLGTELQLRPVVLHLGADASKALLDERHPELALFAAWAMQHRHGPGARAVVERAFELTERLPRALRRAQQRAILSVLSERMLELLREASMNPDKIPETPAARKLRLFLEAQGRKKGRAEGEAKGRAEGRAEGEAKGRAEGRQDALLTLLRARGLSPSQDDEARIRACADAAKLDRWIAQAATATTVREALGTRAQSARARPRAPARSRQSPASRS</sequence>
<organism evidence="2 3">
    <name type="scientific">Sorangium cellulosum</name>
    <name type="common">Polyangium cellulosum</name>
    <dbReference type="NCBI Taxonomy" id="56"/>
    <lineage>
        <taxon>Bacteria</taxon>
        <taxon>Pseudomonadati</taxon>
        <taxon>Myxococcota</taxon>
        <taxon>Polyangia</taxon>
        <taxon>Polyangiales</taxon>
        <taxon>Polyangiaceae</taxon>
        <taxon>Sorangium</taxon>
    </lineage>
</organism>
<dbReference type="EMBL" id="JEME01001562">
    <property type="protein sequence ID" value="KYG06766.1"/>
    <property type="molecule type" value="Genomic_DNA"/>
</dbReference>
<feature type="region of interest" description="Disordered" evidence="1">
    <location>
        <begin position="289"/>
        <end position="316"/>
    </location>
</feature>
<proteinExistence type="predicted"/>
<evidence type="ECO:0000313" key="2">
    <source>
        <dbReference type="EMBL" id="KYG06766.1"/>
    </source>
</evidence>
<dbReference type="Proteomes" id="UP000075502">
    <property type="component" value="Unassembled WGS sequence"/>
</dbReference>
<evidence type="ECO:0000313" key="3">
    <source>
        <dbReference type="Proteomes" id="UP000075502"/>
    </source>
</evidence>
<feature type="compositionally biased region" description="Basic and acidic residues" evidence="1">
    <location>
        <begin position="218"/>
        <end position="240"/>
    </location>
</feature>
<dbReference type="AlphaFoldDB" id="A0A150TQ68"/>
<gene>
    <name evidence="2" type="ORF">BE21_32995</name>
</gene>
<reference evidence="2 3" key="1">
    <citation type="submission" date="2014-02" db="EMBL/GenBank/DDBJ databases">
        <title>The small core and large imbalanced accessory genome model reveals a collaborative survival strategy of Sorangium cellulosum strains in nature.</title>
        <authorList>
            <person name="Han K."/>
            <person name="Peng R."/>
            <person name="Blom J."/>
            <person name="Li Y.-Z."/>
        </authorList>
    </citation>
    <scope>NUCLEOTIDE SEQUENCE [LARGE SCALE GENOMIC DNA]</scope>
    <source>
        <strain evidence="2 3">So0007-03</strain>
    </source>
</reference>
<protein>
    <submittedName>
        <fullName evidence="2">Uncharacterized protein</fullName>
    </submittedName>
</protein>